<protein>
    <submittedName>
        <fullName evidence="1">Uncharacterized protein</fullName>
    </submittedName>
</protein>
<name>A0ABW0LXM5_9BACL</name>
<sequence>MSKLDGNERWKSKMLLTEHQEQYQERHKKPLAGRATNEELKMIRDVIMLPHMLTMSDKSLQEVKRVPNLFKRTFEQVVQLIMNKISKDLFSLRRELKNRNIKVFDDETADGIIYHRYVCRGYEDRFGIVRETLRSEISVRLARYASEVVHPEATGEEK</sequence>
<dbReference type="EMBL" id="JBHSMH010000030">
    <property type="protein sequence ID" value="MFC5469321.1"/>
    <property type="molecule type" value="Genomic_DNA"/>
</dbReference>
<accession>A0ABW0LXM5</accession>
<dbReference type="Proteomes" id="UP001596105">
    <property type="component" value="Unassembled WGS sequence"/>
</dbReference>
<organism evidence="1 2">
    <name type="scientific">Cohnella suwonensis</name>
    <dbReference type="NCBI Taxonomy" id="696072"/>
    <lineage>
        <taxon>Bacteria</taxon>
        <taxon>Bacillati</taxon>
        <taxon>Bacillota</taxon>
        <taxon>Bacilli</taxon>
        <taxon>Bacillales</taxon>
        <taxon>Paenibacillaceae</taxon>
        <taxon>Cohnella</taxon>
    </lineage>
</organism>
<evidence type="ECO:0000313" key="1">
    <source>
        <dbReference type="EMBL" id="MFC5469321.1"/>
    </source>
</evidence>
<proteinExistence type="predicted"/>
<dbReference type="RefSeq" id="WP_209750486.1">
    <property type="nucleotide sequence ID" value="NZ_JBHSMH010000030.1"/>
</dbReference>
<evidence type="ECO:0000313" key="2">
    <source>
        <dbReference type="Proteomes" id="UP001596105"/>
    </source>
</evidence>
<dbReference type="InterPro" id="IPR058600">
    <property type="entry name" value="YhjD-like"/>
</dbReference>
<keyword evidence="2" id="KW-1185">Reference proteome</keyword>
<dbReference type="Pfam" id="PF26325">
    <property type="entry name" value="YhjD"/>
    <property type="match status" value="1"/>
</dbReference>
<comment type="caution">
    <text evidence="1">The sequence shown here is derived from an EMBL/GenBank/DDBJ whole genome shotgun (WGS) entry which is preliminary data.</text>
</comment>
<gene>
    <name evidence="1" type="ORF">ACFPPD_11365</name>
</gene>
<reference evidence="2" key="1">
    <citation type="journal article" date="2019" name="Int. J. Syst. Evol. Microbiol.">
        <title>The Global Catalogue of Microorganisms (GCM) 10K type strain sequencing project: providing services to taxonomists for standard genome sequencing and annotation.</title>
        <authorList>
            <consortium name="The Broad Institute Genomics Platform"/>
            <consortium name="The Broad Institute Genome Sequencing Center for Infectious Disease"/>
            <person name="Wu L."/>
            <person name="Ma J."/>
        </authorList>
    </citation>
    <scope>NUCLEOTIDE SEQUENCE [LARGE SCALE GENOMIC DNA]</scope>
    <source>
        <strain evidence="2">CCUG 57113</strain>
    </source>
</reference>